<organism evidence="8 9">
    <name type="scientific">Flemingia macrophylla</name>
    <dbReference type="NCBI Taxonomy" id="520843"/>
    <lineage>
        <taxon>Eukaryota</taxon>
        <taxon>Viridiplantae</taxon>
        <taxon>Streptophyta</taxon>
        <taxon>Embryophyta</taxon>
        <taxon>Tracheophyta</taxon>
        <taxon>Spermatophyta</taxon>
        <taxon>Magnoliopsida</taxon>
        <taxon>eudicotyledons</taxon>
        <taxon>Gunneridae</taxon>
        <taxon>Pentapetalae</taxon>
        <taxon>rosids</taxon>
        <taxon>fabids</taxon>
        <taxon>Fabales</taxon>
        <taxon>Fabaceae</taxon>
        <taxon>Papilionoideae</taxon>
        <taxon>50 kb inversion clade</taxon>
        <taxon>NPAAA clade</taxon>
        <taxon>indigoferoid/millettioid clade</taxon>
        <taxon>Phaseoleae</taxon>
        <taxon>Flemingia</taxon>
    </lineage>
</organism>
<comment type="similarity">
    <text evidence="2">Belongs to the major facilitator superfamily. Sugar transporter (TC 2.A.1.1) family.</text>
</comment>
<sequence>MLGIAAIPSHALVFGILVMPESPGWLVMQGRLENARNVLSKISDSEEEVEMRFQNIKVVVGVDENDSNKETIKFTEKNNGGGVWKELVVRPTYAVRWMLLAAIGIQFFEHATGIEAIMGGGIRKWSGGRGERKGVAGVRGGKGVVGRGDPEKGLRRWEERRRGRRPRGGREGVVGAGEGKDETVVGWWVGGRQRP</sequence>
<dbReference type="Pfam" id="PF00083">
    <property type="entry name" value="Sugar_tr"/>
    <property type="match status" value="1"/>
</dbReference>
<evidence type="ECO:0000313" key="9">
    <source>
        <dbReference type="Proteomes" id="UP001603857"/>
    </source>
</evidence>
<evidence type="ECO:0000256" key="1">
    <source>
        <dbReference type="ARBA" id="ARBA00004370"/>
    </source>
</evidence>
<dbReference type="InterPro" id="IPR005828">
    <property type="entry name" value="MFS_sugar_transport-like"/>
</dbReference>
<dbReference type="InterPro" id="IPR036259">
    <property type="entry name" value="MFS_trans_sf"/>
</dbReference>
<dbReference type="GO" id="GO:0016020">
    <property type="term" value="C:membrane"/>
    <property type="evidence" value="ECO:0007669"/>
    <property type="project" value="UniProtKB-SubCell"/>
</dbReference>
<comment type="subcellular location">
    <subcellularLocation>
        <location evidence="1">Membrane</location>
    </subcellularLocation>
</comment>
<protein>
    <recommendedName>
        <fullName evidence="10">Polyol transporter</fullName>
    </recommendedName>
</protein>
<evidence type="ECO:0008006" key="10">
    <source>
        <dbReference type="Google" id="ProtNLM"/>
    </source>
</evidence>
<evidence type="ECO:0000256" key="4">
    <source>
        <dbReference type="ARBA" id="ARBA00022692"/>
    </source>
</evidence>
<keyword evidence="4" id="KW-0812">Transmembrane</keyword>
<keyword evidence="9" id="KW-1185">Reference proteome</keyword>
<evidence type="ECO:0000256" key="7">
    <source>
        <dbReference type="SAM" id="MobiDB-lite"/>
    </source>
</evidence>
<evidence type="ECO:0000256" key="3">
    <source>
        <dbReference type="ARBA" id="ARBA00022448"/>
    </source>
</evidence>
<evidence type="ECO:0000256" key="5">
    <source>
        <dbReference type="ARBA" id="ARBA00022989"/>
    </source>
</evidence>
<evidence type="ECO:0000256" key="6">
    <source>
        <dbReference type="ARBA" id="ARBA00023136"/>
    </source>
</evidence>
<dbReference type="AlphaFoldDB" id="A0ABD1M2Y9"/>
<comment type="caution">
    <text evidence="8">The sequence shown here is derived from an EMBL/GenBank/DDBJ whole genome shotgun (WGS) entry which is preliminary data.</text>
</comment>
<feature type="compositionally biased region" description="Gly residues" evidence="7">
    <location>
        <begin position="137"/>
        <end position="146"/>
    </location>
</feature>
<dbReference type="EMBL" id="JBGMDY010000006">
    <property type="protein sequence ID" value="KAL2330091.1"/>
    <property type="molecule type" value="Genomic_DNA"/>
</dbReference>
<accession>A0ABD1M2Y9</accession>
<gene>
    <name evidence="8" type="ORF">Fmac_017672</name>
</gene>
<dbReference type="Gene3D" id="1.20.1250.20">
    <property type="entry name" value="MFS general substrate transporter like domains"/>
    <property type="match status" value="1"/>
</dbReference>
<feature type="compositionally biased region" description="Basic and acidic residues" evidence="7">
    <location>
        <begin position="148"/>
        <end position="161"/>
    </location>
</feature>
<dbReference type="PANTHER" id="PTHR23500:SF453">
    <property type="entry name" value="POLYOL TRANSPORTER 3-RELATED"/>
    <property type="match status" value="1"/>
</dbReference>
<dbReference type="PANTHER" id="PTHR23500">
    <property type="entry name" value="SOLUTE CARRIER FAMILY 2, FACILITATED GLUCOSE TRANSPORTER"/>
    <property type="match status" value="1"/>
</dbReference>
<reference evidence="8 9" key="1">
    <citation type="submission" date="2024-08" db="EMBL/GenBank/DDBJ databases">
        <title>Insights into the chromosomal genome structure of Flemingia macrophylla.</title>
        <authorList>
            <person name="Ding Y."/>
            <person name="Zhao Y."/>
            <person name="Bi W."/>
            <person name="Wu M."/>
            <person name="Zhao G."/>
            <person name="Gong Y."/>
            <person name="Li W."/>
            <person name="Zhang P."/>
        </authorList>
    </citation>
    <scope>NUCLEOTIDE SEQUENCE [LARGE SCALE GENOMIC DNA]</scope>
    <source>
        <strain evidence="8">DYQJB</strain>
        <tissue evidence="8">Leaf</tissue>
    </source>
</reference>
<keyword evidence="6" id="KW-0472">Membrane</keyword>
<feature type="region of interest" description="Disordered" evidence="7">
    <location>
        <begin position="129"/>
        <end position="177"/>
    </location>
</feature>
<evidence type="ECO:0000256" key="2">
    <source>
        <dbReference type="ARBA" id="ARBA00010992"/>
    </source>
</evidence>
<keyword evidence="5" id="KW-1133">Transmembrane helix</keyword>
<evidence type="ECO:0000313" key="8">
    <source>
        <dbReference type="EMBL" id="KAL2330091.1"/>
    </source>
</evidence>
<dbReference type="Proteomes" id="UP001603857">
    <property type="component" value="Unassembled WGS sequence"/>
</dbReference>
<name>A0ABD1M2Y9_9FABA</name>
<dbReference type="InterPro" id="IPR045262">
    <property type="entry name" value="STP/PLT_plant"/>
</dbReference>
<proteinExistence type="inferred from homology"/>
<keyword evidence="3" id="KW-0813">Transport</keyword>